<dbReference type="Pfam" id="PF14139">
    <property type="entry name" value="YpzG"/>
    <property type="match status" value="1"/>
</dbReference>
<comment type="caution">
    <text evidence="1">The sequence shown here is derived from an EMBL/GenBank/DDBJ whole genome shotgun (WGS) entry which is preliminary data.</text>
</comment>
<proteinExistence type="predicted"/>
<accession>A0ABW4MNB5</accession>
<dbReference type="EMBL" id="JBHUEK010000018">
    <property type="protein sequence ID" value="MFD1779532.1"/>
    <property type="molecule type" value="Genomic_DNA"/>
</dbReference>
<dbReference type="InterPro" id="IPR025413">
    <property type="entry name" value="YpzG-like"/>
</dbReference>
<evidence type="ECO:0000313" key="2">
    <source>
        <dbReference type="Proteomes" id="UP001597227"/>
    </source>
</evidence>
<sequence>MGKKGYKRNEYNNPFQQAWANPKHAWAQVNGETRRTQNLIILEHQTRKQS</sequence>
<organism evidence="1 2">
    <name type="scientific">Fredinandcohnia salidurans</name>
    <dbReference type="NCBI Taxonomy" id="2595041"/>
    <lineage>
        <taxon>Bacteria</taxon>
        <taxon>Bacillati</taxon>
        <taxon>Bacillota</taxon>
        <taxon>Bacilli</taxon>
        <taxon>Bacillales</taxon>
        <taxon>Bacillaceae</taxon>
        <taxon>Fredinandcohnia</taxon>
    </lineage>
</organism>
<reference evidence="2" key="1">
    <citation type="journal article" date="2019" name="Int. J. Syst. Evol. Microbiol.">
        <title>The Global Catalogue of Microorganisms (GCM) 10K type strain sequencing project: providing services to taxonomists for standard genome sequencing and annotation.</title>
        <authorList>
            <consortium name="The Broad Institute Genomics Platform"/>
            <consortium name="The Broad Institute Genome Sequencing Center for Infectious Disease"/>
            <person name="Wu L."/>
            <person name="Ma J."/>
        </authorList>
    </citation>
    <scope>NUCLEOTIDE SEQUENCE [LARGE SCALE GENOMIC DNA]</scope>
    <source>
        <strain evidence="2">CCUG 15531</strain>
    </source>
</reference>
<dbReference type="RefSeq" id="WP_099352812.1">
    <property type="nucleotide sequence ID" value="NZ_JBHUEK010000018.1"/>
</dbReference>
<dbReference type="Proteomes" id="UP001597227">
    <property type="component" value="Unassembled WGS sequence"/>
</dbReference>
<evidence type="ECO:0000313" key="1">
    <source>
        <dbReference type="EMBL" id="MFD1779532.1"/>
    </source>
</evidence>
<name>A0ABW4MNB5_9BACI</name>
<protein>
    <submittedName>
        <fullName evidence="1">YpzG family protein</fullName>
    </submittedName>
</protein>
<gene>
    <name evidence="1" type="ORF">ACFSFW_12695</name>
</gene>
<keyword evidence="2" id="KW-1185">Reference proteome</keyword>